<feature type="transmembrane region" description="Helical" evidence="1">
    <location>
        <begin position="232"/>
        <end position="251"/>
    </location>
</feature>
<accession>A0A979G917</accession>
<feature type="transmembrane region" description="Helical" evidence="1">
    <location>
        <begin position="55"/>
        <end position="78"/>
    </location>
</feature>
<reference evidence="3" key="1">
    <citation type="submission" date="2009-08" db="EMBL/GenBank/DDBJ databases">
        <title>The complete genome of Chitinophaga pinensis DSM 2588.</title>
        <authorList>
            <consortium name="US DOE Joint Genome Institute (JGI-PGF)"/>
            <person name="Lucas S."/>
            <person name="Copeland A."/>
            <person name="Lapidus A."/>
            <person name="Glavina del Rio T."/>
            <person name="Dalin E."/>
            <person name="Tice H."/>
            <person name="Bruce D."/>
            <person name="Goodwin L."/>
            <person name="Pitluck S."/>
            <person name="Kyrpides N."/>
            <person name="Mavromatis K."/>
            <person name="Ivanova N."/>
            <person name="Mikhailova N."/>
            <person name="Sims D."/>
            <person name="Meinche L."/>
            <person name="Brettin T."/>
            <person name="Detter J.C."/>
            <person name="Han C."/>
            <person name="Larimer F."/>
            <person name="Land M."/>
            <person name="Hauser L."/>
            <person name="Markowitz V."/>
            <person name="Cheng J.-F."/>
            <person name="Hugenholtz P."/>
            <person name="Woyke T."/>
            <person name="Wu D."/>
            <person name="Spring S."/>
            <person name="Klenk H.-P."/>
            <person name="Eisen J.A."/>
        </authorList>
    </citation>
    <scope>NUCLEOTIDE SEQUENCE [LARGE SCALE GENOMIC DNA]</scope>
    <source>
        <strain evidence="3">ATCC 43595 / DSM 2588 / LMG 13176 / NBRC 15968 / NCIMB 11800 / UQM 2034</strain>
    </source>
</reference>
<dbReference type="OrthoDB" id="628904at2"/>
<reference evidence="2 3" key="2">
    <citation type="journal article" date="2010" name="Stand. Genomic Sci.">
        <title>Complete genome sequence of Chitinophaga pinensis type strain (UQM 2034).</title>
        <authorList>
            <person name="Glavina Del Rio T."/>
            <person name="Abt B."/>
            <person name="Spring S."/>
            <person name="Lapidus A."/>
            <person name="Nolan M."/>
            <person name="Tice H."/>
            <person name="Copeland A."/>
            <person name="Cheng J.F."/>
            <person name="Chen F."/>
            <person name="Bruce D."/>
            <person name="Goodwin L."/>
            <person name="Pitluck S."/>
            <person name="Ivanova N."/>
            <person name="Mavromatis K."/>
            <person name="Mikhailova N."/>
            <person name="Pati A."/>
            <person name="Chen A."/>
            <person name="Palaniappan K."/>
            <person name="Land M."/>
            <person name="Hauser L."/>
            <person name="Chang Y.J."/>
            <person name="Jeffries C.D."/>
            <person name="Chain P."/>
            <person name="Saunders E."/>
            <person name="Detter J.C."/>
            <person name="Brettin T."/>
            <person name="Rohde M."/>
            <person name="Goker M."/>
            <person name="Bristow J."/>
            <person name="Eisen J.A."/>
            <person name="Markowitz V."/>
            <person name="Hugenholtz P."/>
            <person name="Kyrpides N.C."/>
            <person name="Klenk H.P."/>
            <person name="Lucas S."/>
        </authorList>
    </citation>
    <scope>NUCLEOTIDE SEQUENCE [LARGE SCALE GENOMIC DNA]</scope>
    <source>
        <strain evidence="3">ATCC 43595 / DSM 2588 / LMG 13176 / NBRC 15968 / NCIMB 11800 / UQM 2034</strain>
    </source>
</reference>
<feature type="transmembrane region" description="Helical" evidence="1">
    <location>
        <begin position="300"/>
        <end position="320"/>
    </location>
</feature>
<protein>
    <submittedName>
        <fullName evidence="2">Uncharacterized protein</fullName>
    </submittedName>
</protein>
<dbReference type="AlphaFoldDB" id="A0A979G917"/>
<evidence type="ECO:0000256" key="1">
    <source>
        <dbReference type="SAM" id="Phobius"/>
    </source>
</evidence>
<feature type="transmembrane region" description="Helical" evidence="1">
    <location>
        <begin position="274"/>
        <end position="294"/>
    </location>
</feature>
<keyword evidence="1" id="KW-0472">Membrane</keyword>
<feature type="transmembrane region" description="Helical" evidence="1">
    <location>
        <begin position="143"/>
        <end position="165"/>
    </location>
</feature>
<evidence type="ECO:0000313" key="2">
    <source>
        <dbReference type="EMBL" id="ACU63159.1"/>
    </source>
</evidence>
<proteinExistence type="predicted"/>
<name>A0A979G917_CHIPD</name>
<keyword evidence="1" id="KW-1133">Transmembrane helix</keyword>
<dbReference type="RefSeq" id="WP_012793326.1">
    <property type="nucleotide sequence ID" value="NC_013132.1"/>
</dbReference>
<feature type="transmembrane region" description="Helical" evidence="1">
    <location>
        <begin position="327"/>
        <end position="345"/>
    </location>
</feature>
<evidence type="ECO:0000313" key="3">
    <source>
        <dbReference type="Proteomes" id="UP000002215"/>
    </source>
</evidence>
<dbReference type="Proteomes" id="UP000002215">
    <property type="component" value="Chromosome"/>
</dbReference>
<feature type="transmembrane region" description="Helical" evidence="1">
    <location>
        <begin position="21"/>
        <end position="43"/>
    </location>
</feature>
<organism evidence="2 3">
    <name type="scientific">Chitinophaga pinensis (strain ATCC 43595 / DSM 2588 / LMG 13176 / NBRC 15968 / NCIMB 11800 / UQM 2034)</name>
    <dbReference type="NCBI Taxonomy" id="485918"/>
    <lineage>
        <taxon>Bacteria</taxon>
        <taxon>Pseudomonadati</taxon>
        <taxon>Bacteroidota</taxon>
        <taxon>Chitinophagia</taxon>
        <taxon>Chitinophagales</taxon>
        <taxon>Chitinophagaceae</taxon>
        <taxon>Chitinophaga</taxon>
    </lineage>
</organism>
<dbReference type="EMBL" id="CP001699">
    <property type="protein sequence ID" value="ACU63159.1"/>
    <property type="molecule type" value="Genomic_DNA"/>
</dbReference>
<dbReference type="KEGG" id="cpi:Cpin_5738"/>
<feature type="transmembrane region" description="Helical" evidence="1">
    <location>
        <begin position="114"/>
        <end position="137"/>
    </location>
</feature>
<gene>
    <name evidence="2" type="ordered locus">Cpin_5738</name>
</gene>
<sequence length="376" mass="43588">MISPLSRILIKIFSRGFYRANAGLLLSCFVIIVSYAILITPLGTMNHELFAFSELFVILTFISNPVTLTIIFLAWLLYTAKSWQYVFQQLTVPENGFLFYSSTSLPKYKQLISWWWMQFIITLPLIMYGLLAVGFGIAHQQYLYPVLTLLYLLLLTTGSAGIYVWQANKLSAGVRYKPSFRLPFRWPKPFFTLFLHHILHRLKTGGLLTKTISIFCLLSGAYSVANNNRHDLRVAGLVVLTSIAAHLYLLYQEHRFELTNLPFTRNFPYNRNRLFAYSVLQYVLLLAPEIILLFVTETPLLATLLVFYALSAMLCFRGLLYQIGLQMNIYLPLVFVVYILLFWMIMYGILWQSACVNLLLGYLLFYNRYYKLPPLV</sequence>
<feature type="transmembrane region" description="Helical" evidence="1">
    <location>
        <begin position="207"/>
        <end position="226"/>
    </location>
</feature>
<keyword evidence="1" id="KW-0812">Transmembrane</keyword>